<organism evidence="2 3">
    <name type="scientific">Platanthera zijinensis</name>
    <dbReference type="NCBI Taxonomy" id="2320716"/>
    <lineage>
        <taxon>Eukaryota</taxon>
        <taxon>Viridiplantae</taxon>
        <taxon>Streptophyta</taxon>
        <taxon>Embryophyta</taxon>
        <taxon>Tracheophyta</taxon>
        <taxon>Spermatophyta</taxon>
        <taxon>Magnoliopsida</taxon>
        <taxon>Liliopsida</taxon>
        <taxon>Asparagales</taxon>
        <taxon>Orchidaceae</taxon>
        <taxon>Orchidoideae</taxon>
        <taxon>Orchideae</taxon>
        <taxon>Orchidinae</taxon>
        <taxon>Platanthera</taxon>
    </lineage>
</organism>
<reference evidence="2 3" key="1">
    <citation type="journal article" date="2022" name="Nat. Plants">
        <title>Genomes of leafy and leafless Platanthera orchids illuminate the evolution of mycoheterotrophy.</title>
        <authorList>
            <person name="Li M.H."/>
            <person name="Liu K.W."/>
            <person name="Li Z."/>
            <person name="Lu H.C."/>
            <person name="Ye Q.L."/>
            <person name="Zhang D."/>
            <person name="Wang J.Y."/>
            <person name="Li Y.F."/>
            <person name="Zhong Z.M."/>
            <person name="Liu X."/>
            <person name="Yu X."/>
            <person name="Liu D.K."/>
            <person name="Tu X.D."/>
            <person name="Liu B."/>
            <person name="Hao Y."/>
            <person name="Liao X.Y."/>
            <person name="Jiang Y.T."/>
            <person name="Sun W.H."/>
            <person name="Chen J."/>
            <person name="Chen Y.Q."/>
            <person name="Ai Y."/>
            <person name="Zhai J.W."/>
            <person name="Wu S.S."/>
            <person name="Zhou Z."/>
            <person name="Hsiao Y.Y."/>
            <person name="Wu W.L."/>
            <person name="Chen Y.Y."/>
            <person name="Lin Y.F."/>
            <person name="Hsu J.L."/>
            <person name="Li C.Y."/>
            <person name="Wang Z.W."/>
            <person name="Zhao X."/>
            <person name="Zhong W.Y."/>
            <person name="Ma X.K."/>
            <person name="Ma L."/>
            <person name="Huang J."/>
            <person name="Chen G.Z."/>
            <person name="Huang M.Z."/>
            <person name="Huang L."/>
            <person name="Peng D.H."/>
            <person name="Luo Y.B."/>
            <person name="Zou S.Q."/>
            <person name="Chen S.P."/>
            <person name="Lan S."/>
            <person name="Tsai W.C."/>
            <person name="Van de Peer Y."/>
            <person name="Liu Z.J."/>
        </authorList>
    </citation>
    <scope>NUCLEOTIDE SEQUENCE [LARGE SCALE GENOMIC DNA]</scope>
    <source>
        <strain evidence="2">Lor287</strain>
    </source>
</reference>
<feature type="region of interest" description="Disordered" evidence="1">
    <location>
        <begin position="69"/>
        <end position="105"/>
    </location>
</feature>
<dbReference type="Proteomes" id="UP001418222">
    <property type="component" value="Unassembled WGS sequence"/>
</dbReference>
<sequence length="105" mass="11974">MEVKFLLCGFGLLMIYGHTICFVVHRVWNPRLDTTVITEPFLGGRSRNSLGQMMKEAFCLKNTANRVHPLNKTPLPTKRDSGDPKLMTNFRKGNCNTGQKRHDII</sequence>
<evidence type="ECO:0000256" key="1">
    <source>
        <dbReference type="SAM" id="MobiDB-lite"/>
    </source>
</evidence>
<keyword evidence="3" id="KW-1185">Reference proteome</keyword>
<dbReference type="EMBL" id="JBBWWQ010000017">
    <property type="protein sequence ID" value="KAK8923760.1"/>
    <property type="molecule type" value="Genomic_DNA"/>
</dbReference>
<dbReference type="AlphaFoldDB" id="A0AAP0B1G8"/>
<accession>A0AAP0B1G8</accession>
<name>A0AAP0B1G8_9ASPA</name>
<protein>
    <submittedName>
        <fullName evidence="2">Uncharacterized protein</fullName>
    </submittedName>
</protein>
<evidence type="ECO:0000313" key="3">
    <source>
        <dbReference type="Proteomes" id="UP001418222"/>
    </source>
</evidence>
<gene>
    <name evidence="2" type="ORF">KSP39_PZI019499</name>
</gene>
<proteinExistence type="predicted"/>
<comment type="caution">
    <text evidence="2">The sequence shown here is derived from an EMBL/GenBank/DDBJ whole genome shotgun (WGS) entry which is preliminary data.</text>
</comment>
<evidence type="ECO:0000313" key="2">
    <source>
        <dbReference type="EMBL" id="KAK8923760.1"/>
    </source>
</evidence>